<organism evidence="7 8">
    <name type="scientific">Homarus americanus</name>
    <name type="common">American lobster</name>
    <dbReference type="NCBI Taxonomy" id="6706"/>
    <lineage>
        <taxon>Eukaryota</taxon>
        <taxon>Metazoa</taxon>
        <taxon>Ecdysozoa</taxon>
        <taxon>Arthropoda</taxon>
        <taxon>Crustacea</taxon>
        <taxon>Multicrustacea</taxon>
        <taxon>Malacostraca</taxon>
        <taxon>Eumalacostraca</taxon>
        <taxon>Eucarida</taxon>
        <taxon>Decapoda</taxon>
        <taxon>Pleocyemata</taxon>
        <taxon>Astacidea</taxon>
        <taxon>Nephropoidea</taxon>
        <taxon>Nephropidae</taxon>
        <taxon>Homarus</taxon>
    </lineage>
</organism>
<dbReference type="Proteomes" id="UP000747542">
    <property type="component" value="Unassembled WGS sequence"/>
</dbReference>
<sequence length="513" mass="56465">METSSKFFLTVPKQKLKSSSNETSPLLPKCAGDVGRESTPPSTSSRICGFLSQVTVEPVAFLTAVCLGIEMVFLVNLWVDKTCQYLGYSEHICQQLDSGSFPTEQDAVQRKVNELKNVYGLWIKYIPATFVVIVLGAWSDIRNRRLPIFLSTFGLFLKATGIFLNSFWRSLPPGYILLALVPTGIFGGLMALIQGCSAYISVISSKRSRTFRMAFVNMLMLLGAPAGNAVGTFIYNSYGYNFVFGAEIVIYIVSMLYIVARLEKHPGTDSLRHQPHSSVLKVLSPSSLVKPFSVLFKKREGGARGHILGHVIIIWILLFDTGVMNFDFLYTRKMFGWDHNTFTIWSITKSAISCLGTIVVVPFLSYVKQVNDSVLGFMGAASFMFRNIIAGTAPAPWVLYIAVVAGVFTNFTFSASRGRLSKLVAAEELGAIFAVVAMGESIMPVINGPSLSFIYNATLEVFPGTIYAITGSLFAVICCIYTVVGGLCARDVQPVGHRRRSRRLTRQIRVQPA</sequence>
<comment type="caution">
    <text evidence="7">The sequence shown here is derived from an EMBL/GenBank/DDBJ whole genome shotgun (WGS) entry which is preliminary data.</text>
</comment>
<comment type="subcellular location">
    <subcellularLocation>
        <location evidence="1">Membrane</location>
        <topology evidence="1">Multi-pass membrane protein</topology>
    </subcellularLocation>
</comment>
<dbReference type="EMBL" id="JAHLQT010024416">
    <property type="protein sequence ID" value="KAG7165276.1"/>
    <property type="molecule type" value="Genomic_DNA"/>
</dbReference>
<accession>A0A8J5MVK6</accession>
<gene>
    <name evidence="7" type="primary">Slc46a1-L6</name>
    <name evidence="7" type="ORF">Hamer_G021486</name>
</gene>
<dbReference type="PANTHER" id="PTHR23507:SF1">
    <property type="entry name" value="FI18259P1-RELATED"/>
    <property type="match status" value="1"/>
</dbReference>
<feature type="transmembrane region" description="Helical" evidence="6">
    <location>
        <begin position="397"/>
        <end position="416"/>
    </location>
</feature>
<reference evidence="7" key="1">
    <citation type="journal article" date="2021" name="Sci. Adv.">
        <title>The American lobster genome reveals insights on longevity, neural, and immune adaptations.</title>
        <authorList>
            <person name="Polinski J.M."/>
            <person name="Zimin A.V."/>
            <person name="Clark K.F."/>
            <person name="Kohn A.B."/>
            <person name="Sadowski N."/>
            <person name="Timp W."/>
            <person name="Ptitsyn A."/>
            <person name="Khanna P."/>
            <person name="Romanova D.Y."/>
            <person name="Williams P."/>
            <person name="Greenwood S.J."/>
            <person name="Moroz L.L."/>
            <person name="Walt D.R."/>
            <person name="Bodnar A.G."/>
        </authorList>
    </citation>
    <scope>NUCLEOTIDE SEQUENCE</scope>
    <source>
        <strain evidence="7">GMGI-L3</strain>
    </source>
</reference>
<dbReference type="Gene3D" id="1.20.1250.20">
    <property type="entry name" value="MFS general substrate transporter like domains"/>
    <property type="match status" value="1"/>
</dbReference>
<evidence type="ECO:0000256" key="6">
    <source>
        <dbReference type="SAM" id="Phobius"/>
    </source>
</evidence>
<evidence type="ECO:0000256" key="1">
    <source>
        <dbReference type="ARBA" id="ARBA00004141"/>
    </source>
</evidence>
<keyword evidence="8" id="KW-1185">Reference proteome</keyword>
<dbReference type="SUPFAM" id="SSF103473">
    <property type="entry name" value="MFS general substrate transporter"/>
    <property type="match status" value="1"/>
</dbReference>
<proteinExistence type="predicted"/>
<feature type="transmembrane region" description="Helical" evidence="6">
    <location>
        <begin position="146"/>
        <end position="168"/>
    </location>
</feature>
<feature type="transmembrane region" description="Helical" evidence="6">
    <location>
        <begin position="214"/>
        <end position="235"/>
    </location>
</feature>
<dbReference type="PROSITE" id="PS00456">
    <property type="entry name" value="NA_SOLUT_SYMP_1"/>
    <property type="match status" value="1"/>
</dbReference>
<dbReference type="GO" id="GO:0016020">
    <property type="term" value="C:membrane"/>
    <property type="evidence" value="ECO:0007669"/>
    <property type="project" value="UniProtKB-SubCell"/>
</dbReference>
<dbReference type="InterPro" id="IPR011701">
    <property type="entry name" value="MFS"/>
</dbReference>
<feature type="transmembrane region" description="Helical" evidence="6">
    <location>
        <begin position="342"/>
        <end position="367"/>
    </location>
</feature>
<feature type="transmembrane region" description="Helical" evidence="6">
    <location>
        <begin position="174"/>
        <end position="202"/>
    </location>
</feature>
<evidence type="ECO:0000256" key="3">
    <source>
        <dbReference type="ARBA" id="ARBA00022989"/>
    </source>
</evidence>
<evidence type="ECO:0000256" key="2">
    <source>
        <dbReference type="ARBA" id="ARBA00022692"/>
    </source>
</evidence>
<feature type="transmembrane region" description="Helical" evidence="6">
    <location>
        <begin position="428"/>
        <end position="446"/>
    </location>
</feature>
<feature type="transmembrane region" description="Helical" evidence="6">
    <location>
        <begin position="59"/>
        <end position="79"/>
    </location>
</feature>
<dbReference type="AlphaFoldDB" id="A0A8J5MVK6"/>
<dbReference type="InterPro" id="IPR036259">
    <property type="entry name" value="MFS_trans_sf"/>
</dbReference>
<feature type="region of interest" description="Disordered" evidence="5">
    <location>
        <begin position="18"/>
        <end position="38"/>
    </location>
</feature>
<feature type="transmembrane region" description="Helical" evidence="6">
    <location>
        <begin position="374"/>
        <end position="391"/>
    </location>
</feature>
<feature type="transmembrane region" description="Helical" evidence="6">
    <location>
        <begin position="119"/>
        <end position="139"/>
    </location>
</feature>
<evidence type="ECO:0000256" key="5">
    <source>
        <dbReference type="SAM" id="MobiDB-lite"/>
    </source>
</evidence>
<dbReference type="GO" id="GO:0022857">
    <property type="term" value="F:transmembrane transporter activity"/>
    <property type="evidence" value="ECO:0007669"/>
    <property type="project" value="InterPro"/>
</dbReference>
<dbReference type="Pfam" id="PF07690">
    <property type="entry name" value="MFS_1"/>
    <property type="match status" value="1"/>
</dbReference>
<feature type="transmembrane region" description="Helical" evidence="6">
    <location>
        <begin position="466"/>
        <end position="489"/>
    </location>
</feature>
<feature type="non-terminal residue" evidence="7">
    <location>
        <position position="513"/>
    </location>
</feature>
<protein>
    <submittedName>
        <fullName evidence="7">Proton-coupled folate transporter-like 6</fullName>
    </submittedName>
</protein>
<evidence type="ECO:0000256" key="4">
    <source>
        <dbReference type="ARBA" id="ARBA00023136"/>
    </source>
</evidence>
<keyword evidence="3 6" id="KW-1133">Transmembrane helix</keyword>
<dbReference type="InterPro" id="IPR018212">
    <property type="entry name" value="Na/solute_symporter_CS"/>
</dbReference>
<feature type="transmembrane region" description="Helical" evidence="6">
    <location>
        <begin position="307"/>
        <end position="330"/>
    </location>
</feature>
<dbReference type="PANTHER" id="PTHR23507">
    <property type="entry name" value="ZGC:174356"/>
    <property type="match status" value="1"/>
</dbReference>
<keyword evidence="4 6" id="KW-0472">Membrane</keyword>
<evidence type="ECO:0000313" key="7">
    <source>
        <dbReference type="EMBL" id="KAG7165276.1"/>
    </source>
</evidence>
<evidence type="ECO:0000313" key="8">
    <source>
        <dbReference type="Proteomes" id="UP000747542"/>
    </source>
</evidence>
<feature type="transmembrane region" description="Helical" evidence="6">
    <location>
        <begin position="241"/>
        <end position="260"/>
    </location>
</feature>
<name>A0A8J5MVK6_HOMAM</name>
<keyword evidence="2 6" id="KW-0812">Transmembrane</keyword>